<dbReference type="RefSeq" id="WP_067690082.1">
    <property type="nucleotide sequence ID" value="NZ_LLZH01000109.1"/>
</dbReference>
<name>A0A0X3URT1_9ACTN</name>
<feature type="transmembrane region" description="Helical" evidence="1">
    <location>
        <begin position="173"/>
        <end position="193"/>
    </location>
</feature>
<dbReference type="EMBL" id="LLZH01000109">
    <property type="protein sequence ID" value="KUL35288.1"/>
    <property type="molecule type" value="Genomic_DNA"/>
</dbReference>
<proteinExistence type="predicted"/>
<feature type="transmembrane region" description="Helical" evidence="1">
    <location>
        <begin position="12"/>
        <end position="35"/>
    </location>
</feature>
<dbReference type="AlphaFoldDB" id="A0A0X3URT1"/>
<evidence type="ECO:0000313" key="3">
    <source>
        <dbReference type="Proteomes" id="UP000053244"/>
    </source>
</evidence>
<feature type="transmembrane region" description="Helical" evidence="1">
    <location>
        <begin position="148"/>
        <end position="168"/>
    </location>
</feature>
<keyword evidence="3" id="KW-1185">Reference proteome</keyword>
<reference evidence="2 3" key="1">
    <citation type="submission" date="2015-10" db="EMBL/GenBank/DDBJ databases">
        <authorList>
            <person name="Gilbert D.G."/>
        </authorList>
    </citation>
    <scope>NUCLEOTIDE SEQUENCE [LARGE SCALE GENOMIC DNA]</scope>
    <source>
        <strain evidence="2 3">NRRL B-16712</strain>
    </source>
</reference>
<keyword evidence="1" id="KW-0472">Membrane</keyword>
<evidence type="ECO:0000313" key="2">
    <source>
        <dbReference type="EMBL" id="KUL35288.1"/>
    </source>
</evidence>
<sequence>MAGMIRAELGKLLGLPTARVGLVLGVLIAPLLVLVNAPATRASLADGTFGDPTDLGFRNLGIGLLGALILGVVSVSSEYTSTGEDSPGVRQLTVTLAAMPDRTRLLIAKATALVAVVTAQGVVTATATLGLTELVHGEAVPAPSPARVAAAVLYWVLTTLLAFALTLIARNGVVTLTVLILNSSVVSLSYLLYKVTPLAAYLPDIVGAHMFIRGMDLAERIPPVTAGLVMSAWVTAFLALAAVMFHRRDA</sequence>
<keyword evidence="1" id="KW-1133">Transmembrane helix</keyword>
<dbReference type="Proteomes" id="UP000053244">
    <property type="component" value="Unassembled WGS sequence"/>
</dbReference>
<gene>
    <name evidence="2" type="ORF">ADL15_14815</name>
</gene>
<feature type="transmembrane region" description="Helical" evidence="1">
    <location>
        <begin position="224"/>
        <end position="245"/>
    </location>
</feature>
<feature type="transmembrane region" description="Helical" evidence="1">
    <location>
        <begin position="106"/>
        <end position="128"/>
    </location>
</feature>
<comment type="caution">
    <text evidence="2">The sequence shown here is derived from an EMBL/GenBank/DDBJ whole genome shotgun (WGS) entry which is preliminary data.</text>
</comment>
<organism evidence="2 3">
    <name type="scientific">Actinoplanes awajinensis subsp. mycoplanecinus</name>
    <dbReference type="NCBI Taxonomy" id="135947"/>
    <lineage>
        <taxon>Bacteria</taxon>
        <taxon>Bacillati</taxon>
        <taxon>Actinomycetota</taxon>
        <taxon>Actinomycetes</taxon>
        <taxon>Micromonosporales</taxon>
        <taxon>Micromonosporaceae</taxon>
        <taxon>Actinoplanes</taxon>
    </lineage>
</organism>
<accession>A0A0X3URT1</accession>
<keyword evidence="1" id="KW-0812">Transmembrane</keyword>
<feature type="transmembrane region" description="Helical" evidence="1">
    <location>
        <begin position="55"/>
        <end position="75"/>
    </location>
</feature>
<evidence type="ECO:0000256" key="1">
    <source>
        <dbReference type="SAM" id="Phobius"/>
    </source>
</evidence>
<protein>
    <submittedName>
        <fullName evidence="2">Uncharacterized protein</fullName>
    </submittedName>
</protein>